<dbReference type="EMBL" id="AP024987">
    <property type="protein sequence ID" value="BDA40079.1"/>
    <property type="molecule type" value="Genomic_DNA"/>
</dbReference>
<feature type="transmembrane region" description="Helical" evidence="1">
    <location>
        <begin position="12"/>
        <end position="31"/>
    </location>
</feature>
<dbReference type="RefSeq" id="WP_229636991.1">
    <property type="nucleotide sequence ID" value="NZ_AP024987.1"/>
</dbReference>
<name>A0ABM7U5Y5_9CHRO</name>
<keyword evidence="5" id="KW-1185">Reference proteome</keyword>
<evidence type="ECO:0000259" key="2">
    <source>
        <dbReference type="Pfam" id="PF00675"/>
    </source>
</evidence>
<protein>
    <recommendedName>
        <fullName evidence="6">Peptidase M16</fullName>
    </recommendedName>
</protein>
<dbReference type="SUPFAM" id="SSF63411">
    <property type="entry name" value="LuxS/MPP-like metallohydrolase"/>
    <property type="match status" value="2"/>
</dbReference>
<keyword evidence="1" id="KW-1133">Transmembrane helix</keyword>
<dbReference type="Gene3D" id="3.30.830.10">
    <property type="entry name" value="Metalloenzyme, LuxS/M16 peptidase-like"/>
    <property type="match status" value="2"/>
</dbReference>
<evidence type="ECO:0000259" key="3">
    <source>
        <dbReference type="Pfam" id="PF05193"/>
    </source>
</evidence>
<evidence type="ECO:0000256" key="1">
    <source>
        <dbReference type="SAM" id="Phobius"/>
    </source>
</evidence>
<feature type="domain" description="Peptidase M16 C-terminal" evidence="3">
    <location>
        <begin position="218"/>
        <end position="396"/>
    </location>
</feature>
<gene>
    <name evidence="4" type="ORF">CPARK_000091800</name>
</gene>
<reference evidence="4 5" key="1">
    <citation type="submission" date="2021-08" db="EMBL/GenBank/DDBJ databases">
        <title>Endosymbiont genome of Braarudosphaera bigelowii.</title>
        <authorList>
            <person name="Suzuki S."/>
            <person name="Ishida K."/>
        </authorList>
    </citation>
    <scope>NUCLEOTIDE SEQUENCE [LARGE SCALE GENOMIC DNA]</scope>
    <source>
        <strain evidence="4">CPSB-1</strain>
    </source>
</reference>
<proteinExistence type="predicted"/>
<keyword evidence="1" id="KW-0472">Membrane</keyword>
<feature type="domain" description="Peptidase M16 N-terminal" evidence="2">
    <location>
        <begin position="82"/>
        <end position="203"/>
    </location>
</feature>
<dbReference type="Pfam" id="PF05193">
    <property type="entry name" value="Peptidase_M16_C"/>
    <property type="match status" value="1"/>
</dbReference>
<keyword evidence="1" id="KW-0812">Transmembrane</keyword>
<dbReference type="InterPro" id="IPR011249">
    <property type="entry name" value="Metalloenz_LuxS/M16"/>
</dbReference>
<dbReference type="InterPro" id="IPR050361">
    <property type="entry name" value="MPP/UQCRC_Complex"/>
</dbReference>
<evidence type="ECO:0000313" key="4">
    <source>
        <dbReference type="EMBL" id="BDA40079.1"/>
    </source>
</evidence>
<evidence type="ECO:0000313" key="5">
    <source>
        <dbReference type="Proteomes" id="UP001319803"/>
    </source>
</evidence>
<accession>A0ABM7U5Y5</accession>
<dbReference type="InterPro" id="IPR011765">
    <property type="entry name" value="Pept_M16_N"/>
</dbReference>
<dbReference type="PANTHER" id="PTHR11851:SF225">
    <property type="entry name" value="NON-PEPTIDASE HOMOLOG YMXG"/>
    <property type="match status" value="1"/>
</dbReference>
<dbReference type="Pfam" id="PF00675">
    <property type="entry name" value="Peptidase_M16"/>
    <property type="match status" value="1"/>
</dbReference>
<organism evidence="4 5">
    <name type="scientific">cyanobacterium endosymbiont of Braarudosphaera bigelowii</name>
    <dbReference type="NCBI Taxonomy" id="1285375"/>
    <lineage>
        <taxon>Bacteria</taxon>
        <taxon>Bacillati</taxon>
        <taxon>Cyanobacteriota</taxon>
        <taxon>Cyanophyceae</taxon>
        <taxon>Oscillatoriophycideae</taxon>
        <taxon>Chroococcales</taxon>
        <taxon>Aphanothecaceae</taxon>
        <taxon>Candidatus Atelocyanobacterium</taxon>
        <taxon>Candidatus Atelocyanobacterium thalassae</taxon>
    </lineage>
</organism>
<sequence>MMQISLFRQFRWISLILITILFIVLIVRLPATAKTPTDYKELEFPSLSNITLPDYERYELDNGMVVYLMEDHQLPLIKGNALIKVGSRIEPQEKIGLAEITGSMMRLGGTVDHSAGELNELLEQRAAKIEVSINTHSGNAAFNSLSKDIEIVFDLFSQVLKQPAFDSQQLTLTKTQLQGQIARRNDNPGDIANRELHKLVYGEGSPYARTIEYDTLNNINLNDVVSFHQKYIRPESLILGIVGDFDSKEIKQLIQNKFGNWKSSTIKPEIKISQAHQAKKDELFFVDQPHLNQSNVLLGHLGGKLDSPDYPALSVINGLLNGFGGRLFNNLRSRQGLAYTVYGYWNAAYDYPGIFLAGGQTSSETTVQFIKSLMTEIELLRDQPIESDELAYAKESILNSFVFKFENPSQTLSRLLTYEYYDYPEDFIFKYQDGIKKTTIEDIQRVAKEYLKPENTVILVVGNKENIYSSLTKLKKNINNIDVTIPNSNK</sequence>
<dbReference type="InterPro" id="IPR007863">
    <property type="entry name" value="Peptidase_M16_C"/>
</dbReference>
<dbReference type="Proteomes" id="UP001319803">
    <property type="component" value="Chromosome"/>
</dbReference>
<dbReference type="PANTHER" id="PTHR11851">
    <property type="entry name" value="METALLOPROTEASE"/>
    <property type="match status" value="1"/>
</dbReference>
<evidence type="ECO:0008006" key="6">
    <source>
        <dbReference type="Google" id="ProtNLM"/>
    </source>
</evidence>